<reference evidence="12" key="1">
    <citation type="submission" date="2020-03" db="EMBL/GenBank/DDBJ databases">
        <title>A mixture of massive structural variations and highly conserved coding sequences in Ustilaginoidea virens genome.</title>
        <authorList>
            <person name="Zhang K."/>
            <person name="Zhao Z."/>
            <person name="Zhang Z."/>
            <person name="Li Y."/>
            <person name="Hsiang T."/>
            <person name="Sun W."/>
        </authorList>
    </citation>
    <scope>NUCLEOTIDE SEQUENCE</scope>
    <source>
        <strain evidence="12">UV-8b</strain>
    </source>
</reference>
<dbReference type="RefSeq" id="XP_042993605.1">
    <property type="nucleotide sequence ID" value="XM_043137671.1"/>
</dbReference>
<comment type="function">
    <text evidence="9">Exoribonuclease involved in ribosome biosynthesis. Involved in the processing of ITS1, the internal transcribed spacer localized between the 18S and 5.8S rRNAs.</text>
</comment>
<feature type="compositionally biased region" description="Polar residues" evidence="10">
    <location>
        <begin position="1"/>
        <end position="30"/>
    </location>
</feature>
<dbReference type="InterPro" id="IPR012337">
    <property type="entry name" value="RNaseH-like_sf"/>
</dbReference>
<dbReference type="SMART" id="SM00479">
    <property type="entry name" value="EXOIII"/>
    <property type="match status" value="1"/>
</dbReference>
<name>A0A8E5MDU9_USTVR</name>
<dbReference type="InterPro" id="IPR036397">
    <property type="entry name" value="RNaseH_sf"/>
</dbReference>
<evidence type="ECO:0000256" key="6">
    <source>
        <dbReference type="ARBA" id="ARBA00022801"/>
    </source>
</evidence>
<dbReference type="KEGG" id="uvi:66060951"/>
<evidence type="ECO:0000256" key="2">
    <source>
        <dbReference type="ARBA" id="ARBA00010489"/>
    </source>
</evidence>
<keyword evidence="4" id="KW-0698">rRNA processing</keyword>
<proteinExistence type="inferred from homology"/>
<dbReference type="GO" id="GO:0006364">
    <property type="term" value="P:rRNA processing"/>
    <property type="evidence" value="ECO:0007669"/>
    <property type="project" value="UniProtKB-KW"/>
</dbReference>
<dbReference type="GO" id="GO:0008408">
    <property type="term" value="F:3'-5' exonuclease activity"/>
    <property type="evidence" value="ECO:0007669"/>
    <property type="project" value="InterPro"/>
</dbReference>
<accession>A0A8E5MDU9</accession>
<dbReference type="GO" id="GO:0000027">
    <property type="term" value="P:ribosomal large subunit assembly"/>
    <property type="evidence" value="ECO:0007669"/>
    <property type="project" value="TreeGrafter"/>
</dbReference>
<sequence>MAGLSSNRKQRSKTTGLKRTAKEQLSQSVQQRKRKHRDPHLDLHQSRDEVNPKMMGGVHSSKVICETSQSTTPSLELWKASDGMSSETLAEAYGLGIKKTPTMLASHNDKVNHGLSSGIDIGKYVAIDCEMVGIGPGGHQSALARVSLVDFHGRQLYDSFVKQKEKVTDWRSSISGVSPRDMRFARQFEDVQNEVFSLINGRVLVGHDLRHDLDALKLTHPPKDVRDTAKHQTFKKYSHGRKPALRILARELLGVEIQQGPHSSTEDARVTMLLFRKHKSQFDIDHANRYLSKTIPIKAKDLKKSNQKISSNKSCDKSGLSRREISAASSCLQSATVT</sequence>
<evidence type="ECO:0000313" key="12">
    <source>
        <dbReference type="EMBL" id="QUC15932.1"/>
    </source>
</evidence>
<evidence type="ECO:0000256" key="9">
    <source>
        <dbReference type="ARBA" id="ARBA00025599"/>
    </source>
</evidence>
<dbReference type="InterPro" id="IPR037431">
    <property type="entry name" value="REX4_DEDDh_dom"/>
</dbReference>
<feature type="domain" description="Exonuclease" evidence="11">
    <location>
        <begin position="123"/>
        <end position="284"/>
    </location>
</feature>
<keyword evidence="6" id="KW-0378">Hydrolase</keyword>
<evidence type="ECO:0000256" key="1">
    <source>
        <dbReference type="ARBA" id="ARBA00004123"/>
    </source>
</evidence>
<comment type="similarity">
    <text evidence="2">Belongs to the REXO4 family.</text>
</comment>
<dbReference type="AlphaFoldDB" id="A0A8E5MDU9"/>
<keyword evidence="7" id="KW-0269">Exonuclease</keyword>
<evidence type="ECO:0000256" key="7">
    <source>
        <dbReference type="ARBA" id="ARBA00022839"/>
    </source>
</evidence>
<evidence type="ECO:0000259" key="11">
    <source>
        <dbReference type="SMART" id="SM00479"/>
    </source>
</evidence>
<gene>
    <name evidence="12" type="ORF">UV8b_00173</name>
</gene>
<dbReference type="PANTHER" id="PTHR12801:SF45">
    <property type="entry name" value="RNA EXONUCLEASE 4"/>
    <property type="match status" value="1"/>
</dbReference>
<dbReference type="Gene3D" id="3.30.420.10">
    <property type="entry name" value="Ribonuclease H-like superfamily/Ribonuclease H"/>
    <property type="match status" value="1"/>
</dbReference>
<dbReference type="OrthoDB" id="8191639at2759"/>
<dbReference type="SUPFAM" id="SSF53098">
    <property type="entry name" value="Ribonuclease H-like"/>
    <property type="match status" value="1"/>
</dbReference>
<dbReference type="GeneID" id="66060951"/>
<keyword evidence="8" id="KW-0539">Nucleus</keyword>
<dbReference type="PANTHER" id="PTHR12801">
    <property type="entry name" value="RNA EXONUCLEASE REXO1 / RECO3 FAMILY MEMBER-RELATED"/>
    <property type="match status" value="1"/>
</dbReference>
<dbReference type="Pfam" id="PF00929">
    <property type="entry name" value="RNase_T"/>
    <property type="match status" value="1"/>
</dbReference>
<feature type="compositionally biased region" description="Basic and acidic residues" evidence="10">
    <location>
        <begin position="39"/>
        <end position="51"/>
    </location>
</feature>
<evidence type="ECO:0000256" key="3">
    <source>
        <dbReference type="ARBA" id="ARBA00016937"/>
    </source>
</evidence>
<dbReference type="FunFam" id="3.30.420.10:FF:000007">
    <property type="entry name" value="Interferon-stimulated exonuclease gene 20"/>
    <property type="match status" value="1"/>
</dbReference>
<dbReference type="GO" id="GO:0003676">
    <property type="term" value="F:nucleic acid binding"/>
    <property type="evidence" value="ECO:0007669"/>
    <property type="project" value="InterPro"/>
</dbReference>
<evidence type="ECO:0000256" key="8">
    <source>
        <dbReference type="ARBA" id="ARBA00023242"/>
    </source>
</evidence>
<evidence type="ECO:0000313" key="13">
    <source>
        <dbReference type="Proteomes" id="UP000027002"/>
    </source>
</evidence>
<dbReference type="GO" id="GO:0005634">
    <property type="term" value="C:nucleus"/>
    <property type="evidence" value="ECO:0007669"/>
    <property type="project" value="UniProtKB-SubCell"/>
</dbReference>
<keyword evidence="13" id="KW-1185">Reference proteome</keyword>
<dbReference type="InterPro" id="IPR047021">
    <property type="entry name" value="REXO1/3/4-like"/>
</dbReference>
<dbReference type="Proteomes" id="UP000027002">
    <property type="component" value="Chromosome 1"/>
</dbReference>
<dbReference type="CDD" id="cd06144">
    <property type="entry name" value="REX4_like"/>
    <property type="match status" value="1"/>
</dbReference>
<dbReference type="InterPro" id="IPR013520">
    <property type="entry name" value="Ribonucl_H"/>
</dbReference>
<keyword evidence="5" id="KW-0540">Nuclease</keyword>
<feature type="region of interest" description="Disordered" evidence="10">
    <location>
        <begin position="1"/>
        <end position="55"/>
    </location>
</feature>
<evidence type="ECO:0000256" key="4">
    <source>
        <dbReference type="ARBA" id="ARBA00022552"/>
    </source>
</evidence>
<dbReference type="EMBL" id="CP072753">
    <property type="protein sequence ID" value="QUC15932.1"/>
    <property type="molecule type" value="Genomic_DNA"/>
</dbReference>
<evidence type="ECO:0000256" key="5">
    <source>
        <dbReference type="ARBA" id="ARBA00022722"/>
    </source>
</evidence>
<protein>
    <recommendedName>
        <fullName evidence="3">RNA exonuclease 4</fullName>
    </recommendedName>
</protein>
<comment type="subcellular location">
    <subcellularLocation>
        <location evidence="1">Nucleus</location>
    </subcellularLocation>
</comment>
<organism evidence="12 13">
    <name type="scientific">Ustilaginoidea virens</name>
    <name type="common">Rice false smut fungus</name>
    <name type="synonym">Villosiclava virens</name>
    <dbReference type="NCBI Taxonomy" id="1159556"/>
    <lineage>
        <taxon>Eukaryota</taxon>
        <taxon>Fungi</taxon>
        <taxon>Dikarya</taxon>
        <taxon>Ascomycota</taxon>
        <taxon>Pezizomycotina</taxon>
        <taxon>Sordariomycetes</taxon>
        <taxon>Hypocreomycetidae</taxon>
        <taxon>Hypocreales</taxon>
        <taxon>Clavicipitaceae</taxon>
        <taxon>Ustilaginoidea</taxon>
    </lineage>
</organism>
<evidence type="ECO:0000256" key="10">
    <source>
        <dbReference type="SAM" id="MobiDB-lite"/>
    </source>
</evidence>